<dbReference type="EMBL" id="FOKG01000007">
    <property type="protein sequence ID" value="SFB28692.1"/>
    <property type="molecule type" value="Genomic_DNA"/>
</dbReference>
<dbReference type="Pfam" id="PF04961">
    <property type="entry name" value="FTCD_C"/>
    <property type="match status" value="1"/>
</dbReference>
<protein>
    <submittedName>
        <fullName evidence="2">Formiminotetrahydrofolate cyclodeaminase</fullName>
    </submittedName>
</protein>
<dbReference type="Proteomes" id="UP000243799">
    <property type="component" value="Unassembled WGS sequence"/>
</dbReference>
<dbReference type="AlphaFoldDB" id="A0A1I0ZTK8"/>
<dbReference type="RefSeq" id="WP_091673633.1">
    <property type="nucleotide sequence ID" value="NZ_FOKG01000007.1"/>
</dbReference>
<evidence type="ECO:0000313" key="3">
    <source>
        <dbReference type="Proteomes" id="UP000243799"/>
    </source>
</evidence>
<evidence type="ECO:0000313" key="2">
    <source>
        <dbReference type="EMBL" id="SFB28692.1"/>
    </source>
</evidence>
<gene>
    <name evidence="2" type="ORF">SAMN05216266_107255</name>
</gene>
<dbReference type="GO" id="GO:0003824">
    <property type="term" value="F:catalytic activity"/>
    <property type="evidence" value="ECO:0007669"/>
    <property type="project" value="InterPro"/>
</dbReference>
<name>A0A1I0ZTK8_9PSEU</name>
<dbReference type="SUPFAM" id="SSF101262">
    <property type="entry name" value="Methenyltetrahydrofolate cyclohydrolase-like"/>
    <property type="match status" value="1"/>
</dbReference>
<feature type="domain" description="Cyclodeaminase/cyclohydrolase" evidence="1">
    <location>
        <begin position="8"/>
        <end position="172"/>
    </location>
</feature>
<dbReference type="InterPro" id="IPR007044">
    <property type="entry name" value="Cyclodeamin/CycHdrlase"/>
</dbReference>
<accession>A0A1I0ZTK8</accession>
<dbReference type="InterPro" id="IPR036178">
    <property type="entry name" value="Formintransfe-cycloase-like_sf"/>
</dbReference>
<proteinExistence type="predicted"/>
<reference evidence="3" key="1">
    <citation type="submission" date="2016-10" db="EMBL/GenBank/DDBJ databases">
        <authorList>
            <person name="Varghese N."/>
            <person name="Submissions S."/>
        </authorList>
    </citation>
    <scope>NUCLEOTIDE SEQUENCE [LARGE SCALE GENOMIC DNA]</scope>
    <source>
        <strain evidence="3">CGMCC 4.3568</strain>
    </source>
</reference>
<sequence>MASENGGLRDFLAEVAAPTPAWSAGGVAAVTTAAAAGLVAMSARLSVELHDAGERVAEAEALAARAMELAAEDATAYREVLTAQRASAAGDVTAALARAARPPLELARIGERVARMAESLAVLGKPVTRGDVVAAALLAAGAARSAAVLVRINLTAAHCPDDDAIEQARKAATAADDVARAAAGP</sequence>
<dbReference type="Gene3D" id="1.20.120.680">
    <property type="entry name" value="Formiminotetrahydrofolate cyclodeaminase monomer, up-and-down helical bundle"/>
    <property type="match status" value="1"/>
</dbReference>
<evidence type="ECO:0000259" key="1">
    <source>
        <dbReference type="Pfam" id="PF04961"/>
    </source>
</evidence>
<dbReference type="STRING" id="490629.SAMN05216266_107255"/>
<keyword evidence="3" id="KW-1185">Reference proteome</keyword>
<organism evidence="2 3">
    <name type="scientific">Amycolatopsis marina</name>
    <dbReference type="NCBI Taxonomy" id="490629"/>
    <lineage>
        <taxon>Bacteria</taxon>
        <taxon>Bacillati</taxon>
        <taxon>Actinomycetota</taxon>
        <taxon>Actinomycetes</taxon>
        <taxon>Pseudonocardiales</taxon>
        <taxon>Pseudonocardiaceae</taxon>
        <taxon>Amycolatopsis</taxon>
    </lineage>
</organism>